<feature type="signal peptide" evidence="1">
    <location>
        <begin position="1"/>
        <end position="23"/>
    </location>
</feature>
<dbReference type="EMBL" id="JAACJS010000015">
    <property type="protein sequence ID" value="NCI50983.1"/>
    <property type="molecule type" value="Genomic_DNA"/>
</dbReference>
<keyword evidence="1" id="KW-0732">Signal</keyword>
<evidence type="ECO:0000256" key="1">
    <source>
        <dbReference type="SAM" id="SignalP"/>
    </source>
</evidence>
<dbReference type="PANTHER" id="PTHR40980">
    <property type="entry name" value="PLUG DOMAIN-CONTAINING PROTEIN"/>
    <property type="match status" value="1"/>
</dbReference>
<evidence type="ECO:0000313" key="3">
    <source>
        <dbReference type="EMBL" id="NCI50983.1"/>
    </source>
</evidence>
<sequence length="801" mass="88577">MKKTAACLLIAFFATASCLFAQSAVLKGKVVSQKGNGLQGATIVLVQLPDSSRASIQTADANGNYGFSKIKNGTYVVKVSMTGFVSHTSEPFTVKGDGLIRLVSLAEEAGVLKDVTVTSLTPKLEQKSDRLVVNVEKMNTTGDNALDVLRKAPGIRLDKDDNILFRNNGGVVVLIDGKRSYMSGSELSNYLKNLPGNVISKIELIANPPANYDAEGTAGIINIRLKRNKLQGINGTATATASYGRYGKASGGLNLNYNTGKISSYIRTNAGYSNSYNELKLGRTIGSELYNQVNYWHPIGSSYSYTAGADYFASKKHTFGFLFRGYNSPQHAEVTSNSVTLNSAGAKVNGADMFKPQHTNGRSYVFNLNYAFEIDTTGQKLSMDADYINGGNTNTEQFFNAYVDAAGKLIGDTIKLRNNNPSSYSIRSFKMDYVYPFAKTWRLETGLKSSRVSTDNDARFDSLKTAGWVTDPKRSNHFLYDENINAFYLTVDKKIGTLFEVKAGLRAEQTRSTANSIGSGTPEVKRDYWTLAPSFFLTYHAGGDNQFNLSYSGRISRPGYGSLNPFTFYSDPYTAIKGNPYLLASFSKSFLFSYNFKNFQVLSLSYIKVDNTVTNIITQNDATKESIAEYQNMGNTKSFSATSAGSFNITTWWNMNAELDGAYDIVNSKVQSVDYHAERFSWSGNLDQTFILPSNYKIQLTAMYYSASVSGLARTLPGSQVDLGINKTFLDKKATISFKVRDVFFGNRYRSVLQYNNVNTTWQNEWESRRFSLSFTYQFGNMKIKAARNRSTGASSEQNRL</sequence>
<dbReference type="SUPFAM" id="SSF49464">
    <property type="entry name" value="Carboxypeptidase regulatory domain-like"/>
    <property type="match status" value="1"/>
</dbReference>
<feature type="domain" description="Outer membrane protein beta-barrel" evidence="2">
    <location>
        <begin position="374"/>
        <end position="777"/>
    </location>
</feature>
<dbReference type="InterPro" id="IPR037066">
    <property type="entry name" value="Plug_dom_sf"/>
</dbReference>
<gene>
    <name evidence="3" type="ORF">GWC95_13700</name>
</gene>
<proteinExistence type="predicted"/>
<reference evidence="3 4" key="1">
    <citation type="submission" date="2020-01" db="EMBL/GenBank/DDBJ databases">
        <title>Genome analysis.</title>
        <authorList>
            <person name="Wu S."/>
            <person name="Wang G."/>
        </authorList>
    </citation>
    <scope>NUCLEOTIDE SEQUENCE [LARGE SCALE GENOMIC DNA]</scope>
    <source>
        <strain evidence="3 4">SYL130</strain>
    </source>
</reference>
<dbReference type="InterPro" id="IPR008969">
    <property type="entry name" value="CarboxyPept-like_regulatory"/>
</dbReference>
<name>A0ABW9ZY71_9BACT</name>
<dbReference type="Proteomes" id="UP000753802">
    <property type="component" value="Unassembled WGS sequence"/>
</dbReference>
<dbReference type="PROSITE" id="PS51257">
    <property type="entry name" value="PROKAR_LIPOPROTEIN"/>
    <property type="match status" value="1"/>
</dbReference>
<comment type="caution">
    <text evidence="3">The sequence shown here is derived from an EMBL/GenBank/DDBJ whole genome shotgun (WGS) entry which is preliminary data.</text>
</comment>
<dbReference type="InterPro" id="IPR041700">
    <property type="entry name" value="OMP_b-brl_3"/>
</dbReference>
<dbReference type="PANTHER" id="PTHR40980:SF4">
    <property type="entry name" value="TONB-DEPENDENT RECEPTOR-LIKE BETA-BARREL DOMAIN-CONTAINING PROTEIN"/>
    <property type="match status" value="1"/>
</dbReference>
<keyword evidence="3" id="KW-0675">Receptor</keyword>
<accession>A0ABW9ZY71</accession>
<feature type="chain" id="PRO_5047110966" evidence="1">
    <location>
        <begin position="24"/>
        <end position="801"/>
    </location>
</feature>
<evidence type="ECO:0000259" key="2">
    <source>
        <dbReference type="Pfam" id="PF14905"/>
    </source>
</evidence>
<dbReference type="Gene3D" id="2.60.40.1120">
    <property type="entry name" value="Carboxypeptidase-like, regulatory domain"/>
    <property type="match status" value="1"/>
</dbReference>
<evidence type="ECO:0000313" key="4">
    <source>
        <dbReference type="Proteomes" id="UP000753802"/>
    </source>
</evidence>
<dbReference type="Pfam" id="PF13620">
    <property type="entry name" value="CarboxypepD_reg"/>
    <property type="match status" value="1"/>
</dbReference>
<dbReference type="RefSeq" id="WP_161819285.1">
    <property type="nucleotide sequence ID" value="NZ_JAACJS010000015.1"/>
</dbReference>
<protein>
    <submittedName>
        <fullName evidence="3">TonB-dependent receptor</fullName>
    </submittedName>
</protein>
<dbReference type="SUPFAM" id="SSF56935">
    <property type="entry name" value="Porins"/>
    <property type="match status" value="1"/>
</dbReference>
<keyword evidence="4" id="KW-1185">Reference proteome</keyword>
<dbReference type="Pfam" id="PF14905">
    <property type="entry name" value="OMP_b-brl_3"/>
    <property type="match status" value="1"/>
</dbReference>
<organism evidence="3 4">
    <name type="scientific">Sediminibacterium roseum</name>
    <dbReference type="NCBI Taxonomy" id="1978412"/>
    <lineage>
        <taxon>Bacteria</taxon>
        <taxon>Pseudomonadati</taxon>
        <taxon>Bacteroidota</taxon>
        <taxon>Chitinophagia</taxon>
        <taxon>Chitinophagales</taxon>
        <taxon>Chitinophagaceae</taxon>
        <taxon>Sediminibacterium</taxon>
    </lineage>
</organism>
<dbReference type="Gene3D" id="2.170.130.10">
    <property type="entry name" value="TonB-dependent receptor, plug domain"/>
    <property type="match status" value="1"/>
</dbReference>